<dbReference type="GO" id="GO:0003723">
    <property type="term" value="F:RNA binding"/>
    <property type="evidence" value="ECO:0007669"/>
    <property type="project" value="UniProtKB-UniRule"/>
</dbReference>
<dbReference type="Pfam" id="PF22952">
    <property type="entry name" value="KH_11"/>
    <property type="match status" value="1"/>
</dbReference>
<dbReference type="SUPFAM" id="SSF54791">
    <property type="entry name" value="Eukaryotic type KH-domain (KH-domain type I)"/>
    <property type="match status" value="6"/>
</dbReference>
<feature type="domain" description="K Homology" evidence="5">
    <location>
        <begin position="780"/>
        <end position="861"/>
    </location>
</feature>
<dbReference type="CDD" id="cd02394">
    <property type="entry name" value="KH-I_Vigilin_rpt6"/>
    <property type="match status" value="1"/>
</dbReference>
<dbReference type="InterPro" id="IPR054548">
    <property type="entry name" value="SCP160-like_KH"/>
</dbReference>
<feature type="domain" description="K Homology" evidence="5">
    <location>
        <begin position="303"/>
        <end position="380"/>
    </location>
</feature>
<feature type="domain" description="K Homology" evidence="5">
    <location>
        <begin position="1096"/>
        <end position="1206"/>
    </location>
</feature>
<protein>
    <recommendedName>
        <fullName evidence="5">K Homology domain-containing protein</fullName>
    </recommendedName>
</protein>
<feature type="domain" description="K Homology" evidence="5">
    <location>
        <begin position="713"/>
        <end position="776"/>
    </location>
</feature>
<dbReference type="InterPro" id="IPR036612">
    <property type="entry name" value="KH_dom_type_1_sf"/>
</dbReference>
<dbReference type="EMBL" id="LN891138">
    <property type="protein sequence ID" value="CUS08353.1"/>
    <property type="molecule type" value="Genomic_DNA"/>
</dbReference>
<dbReference type="InterPro" id="IPR004087">
    <property type="entry name" value="KH_dom"/>
</dbReference>
<evidence type="ECO:0000256" key="4">
    <source>
        <dbReference type="SAM" id="MobiDB-lite"/>
    </source>
</evidence>
<keyword evidence="2 3" id="KW-0694">RNA-binding</keyword>
<dbReference type="PANTHER" id="PTHR10288">
    <property type="entry name" value="KH DOMAIN CONTAINING RNA BINDING PROTEIN"/>
    <property type="match status" value="1"/>
</dbReference>
<feature type="compositionally biased region" description="Polar residues" evidence="4">
    <location>
        <begin position="124"/>
        <end position="149"/>
    </location>
</feature>
<evidence type="ECO:0000259" key="5">
    <source>
        <dbReference type="SMART" id="SM00322"/>
    </source>
</evidence>
<feature type="domain" description="K Homology" evidence="5">
    <location>
        <begin position="942"/>
        <end position="1019"/>
    </location>
</feature>
<dbReference type="Pfam" id="PF24668">
    <property type="entry name" value="KH_Vigilin"/>
    <property type="match status" value="1"/>
</dbReference>
<feature type="region of interest" description="Disordered" evidence="4">
    <location>
        <begin position="73"/>
        <end position="149"/>
    </location>
</feature>
<evidence type="ECO:0000313" key="6">
    <source>
        <dbReference type="EMBL" id="CUS08353.1"/>
    </source>
</evidence>
<feature type="compositionally biased region" description="Low complexity" evidence="4">
    <location>
        <begin position="102"/>
        <end position="113"/>
    </location>
</feature>
<feature type="domain" description="K Homology" evidence="5">
    <location>
        <begin position="866"/>
        <end position="938"/>
    </location>
</feature>
<gene>
    <name evidence="6" type="ORF">GSTUAT00007563001</name>
</gene>
<feature type="domain" description="K Homology" evidence="5">
    <location>
        <begin position="385"/>
        <end position="452"/>
    </location>
</feature>
<dbReference type="Proteomes" id="UP001412239">
    <property type="component" value="Unassembled WGS sequence"/>
</dbReference>
<name>A0A292PPE1_9PEZI</name>
<reference evidence="6" key="1">
    <citation type="submission" date="2015-10" db="EMBL/GenBank/DDBJ databases">
        <authorList>
            <person name="Regsiter A."/>
            <person name="william w."/>
        </authorList>
    </citation>
    <scope>NUCLEOTIDE SEQUENCE</scope>
    <source>
        <strain evidence="6">Montdore</strain>
    </source>
</reference>
<evidence type="ECO:0000256" key="3">
    <source>
        <dbReference type="PROSITE-ProRule" id="PRU00117"/>
    </source>
</evidence>
<dbReference type="PROSITE" id="PS50084">
    <property type="entry name" value="KH_TYPE_1"/>
    <property type="match status" value="8"/>
</dbReference>
<dbReference type="Gene3D" id="3.30.310.210">
    <property type="match status" value="1"/>
</dbReference>
<proteinExistence type="predicted"/>
<organism evidence="6 7">
    <name type="scientific">Tuber aestivum</name>
    <name type="common">summer truffle</name>
    <dbReference type="NCBI Taxonomy" id="59557"/>
    <lineage>
        <taxon>Eukaryota</taxon>
        <taxon>Fungi</taxon>
        <taxon>Dikarya</taxon>
        <taxon>Ascomycota</taxon>
        <taxon>Pezizomycotina</taxon>
        <taxon>Pezizomycetes</taxon>
        <taxon>Pezizales</taxon>
        <taxon>Tuberaceae</taxon>
        <taxon>Tuber</taxon>
    </lineage>
</organism>
<evidence type="ECO:0000256" key="1">
    <source>
        <dbReference type="ARBA" id="ARBA00022737"/>
    </source>
</evidence>
<dbReference type="SMART" id="SM00322">
    <property type="entry name" value="KH"/>
    <property type="match status" value="12"/>
</dbReference>
<evidence type="ECO:0000313" key="7">
    <source>
        <dbReference type="Proteomes" id="UP001412239"/>
    </source>
</evidence>
<feature type="domain" description="K Homology" evidence="5">
    <location>
        <begin position="220"/>
        <end position="299"/>
    </location>
</feature>
<dbReference type="InterPro" id="IPR004088">
    <property type="entry name" value="KH_dom_type_1"/>
</dbReference>
<feature type="domain" description="K Homology" evidence="5">
    <location>
        <begin position="625"/>
        <end position="704"/>
    </location>
</feature>
<feature type="region of interest" description="Disordered" evidence="4">
    <location>
        <begin position="1130"/>
        <end position="1156"/>
    </location>
</feature>
<dbReference type="Gene3D" id="3.30.1370.10">
    <property type="entry name" value="K Homology domain, type 1"/>
    <property type="match status" value="7"/>
</dbReference>
<feature type="domain" description="K Homology" evidence="5">
    <location>
        <begin position="1210"/>
        <end position="1279"/>
    </location>
</feature>
<feature type="domain" description="K Homology" evidence="5">
    <location>
        <begin position="1023"/>
        <end position="1095"/>
    </location>
</feature>
<feature type="compositionally biased region" description="Basic and acidic residues" evidence="4">
    <location>
        <begin position="73"/>
        <end position="87"/>
    </location>
</feature>
<keyword evidence="7" id="KW-1185">Reference proteome</keyword>
<evidence type="ECO:0000256" key="2">
    <source>
        <dbReference type="ARBA" id="ARBA00022884"/>
    </source>
</evidence>
<feature type="region of interest" description="Disordered" evidence="4">
    <location>
        <begin position="1"/>
        <end position="27"/>
    </location>
</feature>
<dbReference type="InterPro" id="IPR057778">
    <property type="entry name" value="KH_Vigilin_N"/>
</dbReference>
<sequence>MSGLINGSDGAAPAGESASQITPVAPVDEAPVELSTAAKLMQQHALAAQEETLTSEVKNEDATVTGALIAKAEKKAPKQNEGPKVRSLDVSSDEAFPNLGGASSRPTPARASSGWGAGMAPPVANSNGRNGESATTSTGSFTPAVQGSSGQSTIYLLPSQQRPVSELRKTRIELVKDIMRSTGTKIEMQQTSTQTTVFIISGTEASRQRANREIHKEMSAKKTETITIPAIVRPYIIGKAGTKVQELESVTATRIRVPQLQASDGPAPEYDDEDTIDITIEGDEYGVPIAVHKINEIVTERTITVTTRLSDIPGEFYPFIQGPHRKFIEEYETKVQRVQVPDYFYSAKSQPFSPPSGPIVITGEKRAVQELRAEIDLKVAEFRAAFHFVLVPVSRAKHRFFASNRGQLIHQVLATAGCTVILPEGAKADSLIVYGPSDKIPQGYQEVMRASNVYQQEAIDVCKAYLSAPGGPKPLARDITRYLYHTGEFQSLQSEFDLEITAPSGGELHDLNKPCVIHIIGKSVDSVNGVKARILELYSKLTPGHILRFEVEPLHHRLIVGKDGRGVRRITDKFFGHGLLLPEDMGEAEIVLIYDGPSWDPEEISKSLEDLKEHILSLVEAQKFDVVEKIITVQNSFHAKVQGEGSTTLNALNPASVHVHFGAPKARPGGPTAAPSPGDEDKITIRGAKANVDNLAVTIQRFVASIPKDGNIPIVSMKFDYPTHLSAQLIGAKGANVNKLRAELGVEINLKEGQGEIKGIQVAVEAARRKIESQIKEHLDKAVERLRIPQEFHSTIIGSGGNSVRKLETRYGVRIMFPKSGRDKDADGADVPTKQDANEVIVKGGKDGVSEARAEILALLEYEKGKSFTATIPITGRGLEFMFKNASKEIKQLRDDSNVRLDIPLRDAVEKDERVVIKIRGTEDEVENAKTILSKIVKEAEQTTLRTIIVEKKHHGSLIGPGGQTLLEIVVGAGGPNDKQALHRTVRFPDLESDCNEIIVQGNSVVVDRIACAIEKIVEQKKSLITVTVEVAPEKRGLLIGRGGSIRKELEAKFKVTIDIPRQNPGQTNPSPDINITGIAEDVDKAKDHILEMVKELESEIIVIPTHLHHAVADGGQLVRRLQQDFKVSVDHNGQQRPPKPEERGPDPNGSLPLITDNEEDASQRFTWKIVELDTQDGEEGGFPWVIKGRPEQIAKAKAEVAKAVTLAEQQFVGYLVLPDSSKFRLIIGHGGSQVEKIRRDTGCRITVPRSQDVGEPIVMHGSKEGIERAKEIILGLVRNGDSNGRGRRRGNGNGDA</sequence>
<keyword evidence="1" id="KW-0677">Repeat</keyword>
<dbReference type="Pfam" id="PF00013">
    <property type="entry name" value="KH_1"/>
    <property type="match status" value="6"/>
</dbReference>
<feature type="domain" description="K Homology" evidence="5">
    <location>
        <begin position="543"/>
        <end position="616"/>
    </location>
</feature>
<accession>A0A292PPE1</accession>